<reference evidence="4 5" key="1">
    <citation type="journal article" date="2024" name="Plant Biotechnol. J.">
        <title>Dendrobium thyrsiflorum genome and its molecular insights into genes involved in important horticultural traits.</title>
        <authorList>
            <person name="Chen B."/>
            <person name="Wang J.Y."/>
            <person name="Zheng P.J."/>
            <person name="Li K.L."/>
            <person name="Liang Y.M."/>
            <person name="Chen X.F."/>
            <person name="Zhang C."/>
            <person name="Zhao X."/>
            <person name="He X."/>
            <person name="Zhang G.Q."/>
            <person name="Liu Z.J."/>
            <person name="Xu Q."/>
        </authorList>
    </citation>
    <scope>NUCLEOTIDE SEQUENCE [LARGE SCALE GENOMIC DNA]</scope>
    <source>
        <strain evidence="4">GZMU011</strain>
    </source>
</reference>
<dbReference type="PANTHER" id="PTHR45631">
    <property type="entry name" value="OS07G0107800 PROTEIN-RELATED"/>
    <property type="match status" value="1"/>
</dbReference>
<feature type="signal peptide" evidence="2">
    <location>
        <begin position="1"/>
        <end position="20"/>
    </location>
</feature>
<sequence length="473" mass="53167">MPSVLLFILAPFFCSIGTKGTCSVLPFDQNQGRQSGVLMFDILWFAQLQDDRSLPLVRKLQEPEFHSFKASFNNLVVVSSSRSGSPSYFPFFVGFVHRKACVAENLLPEVGFVSIQCCAASNFTDQGTNLTWTSDNYIFHSVGKCENFSAFSGDDHKIACVFYESDSKSFCYYLPVIKSWKYLVRATFLNGHFPQFVTGSAFNFSIGSTSISQINSLLEYLELEGIFAINDDHTNFCLRNEHGNAYISKLELRPLNDAFYLQGSPATILNERFAQVSVFVLLKFFRGIRDLPPMVLILSPLCKIKSCLDSNTYFAGGSNTSAQCHGIIIAQSLKYCGIDPELEDKLDQMFLGVVATGDHAWTPNQGINNENVTADSENIDIGGDSFEDHLENLETIDPLEHPHLQEWIVIGIEPIDPDFDGIPTNILCDKRYMPYFKLVFNIFHSVYAMESSRQYGFIIPEDSMLCFLEVLKV</sequence>
<evidence type="ECO:0000313" key="4">
    <source>
        <dbReference type="EMBL" id="KAL0905314.1"/>
    </source>
</evidence>
<feature type="chain" id="PRO_5044765225" description="Malectin-like domain-containing protein" evidence="2">
    <location>
        <begin position="21"/>
        <end position="473"/>
    </location>
</feature>
<dbReference type="InterPro" id="IPR024788">
    <property type="entry name" value="Malectin-like_Carb-bd_dom"/>
</dbReference>
<dbReference type="Proteomes" id="UP001552299">
    <property type="component" value="Unassembled WGS sequence"/>
</dbReference>
<proteinExistence type="predicted"/>
<evidence type="ECO:0000313" key="5">
    <source>
        <dbReference type="Proteomes" id="UP001552299"/>
    </source>
</evidence>
<name>A0ABD0U003_DENTH</name>
<evidence type="ECO:0000256" key="1">
    <source>
        <dbReference type="ARBA" id="ARBA00004167"/>
    </source>
</evidence>
<evidence type="ECO:0000256" key="2">
    <source>
        <dbReference type="SAM" id="SignalP"/>
    </source>
</evidence>
<dbReference type="EMBL" id="JANQDX010000018">
    <property type="protein sequence ID" value="KAL0905314.1"/>
    <property type="molecule type" value="Genomic_DNA"/>
</dbReference>
<organism evidence="4 5">
    <name type="scientific">Dendrobium thyrsiflorum</name>
    <name type="common">Pinecone-like raceme dendrobium</name>
    <name type="synonym">Orchid</name>
    <dbReference type="NCBI Taxonomy" id="117978"/>
    <lineage>
        <taxon>Eukaryota</taxon>
        <taxon>Viridiplantae</taxon>
        <taxon>Streptophyta</taxon>
        <taxon>Embryophyta</taxon>
        <taxon>Tracheophyta</taxon>
        <taxon>Spermatophyta</taxon>
        <taxon>Magnoliopsida</taxon>
        <taxon>Liliopsida</taxon>
        <taxon>Asparagales</taxon>
        <taxon>Orchidaceae</taxon>
        <taxon>Epidendroideae</taxon>
        <taxon>Malaxideae</taxon>
        <taxon>Dendrobiinae</taxon>
        <taxon>Dendrobium</taxon>
    </lineage>
</organism>
<comment type="caution">
    <text evidence="4">The sequence shown here is derived from an EMBL/GenBank/DDBJ whole genome shotgun (WGS) entry which is preliminary data.</text>
</comment>
<keyword evidence="2" id="KW-0732">Signal</keyword>
<accession>A0ABD0U003</accession>
<gene>
    <name evidence="4" type="ORF">M5K25_023724</name>
</gene>
<keyword evidence="5" id="KW-1185">Reference proteome</keyword>
<dbReference type="PANTHER" id="PTHR45631:SF27">
    <property type="entry name" value="PROTEIN KINASE DOMAIN-CONTAINING PROTEIN"/>
    <property type="match status" value="1"/>
</dbReference>
<dbReference type="AlphaFoldDB" id="A0ABD0U003"/>
<feature type="domain" description="Malectin-like" evidence="3">
    <location>
        <begin position="117"/>
        <end position="262"/>
    </location>
</feature>
<protein>
    <recommendedName>
        <fullName evidence="3">Malectin-like domain-containing protein</fullName>
    </recommendedName>
</protein>
<evidence type="ECO:0000259" key="3">
    <source>
        <dbReference type="Pfam" id="PF12819"/>
    </source>
</evidence>
<comment type="subcellular location">
    <subcellularLocation>
        <location evidence="1">Membrane</location>
        <topology evidence="1">Single-pass membrane protein</topology>
    </subcellularLocation>
</comment>
<dbReference type="GO" id="GO:0016020">
    <property type="term" value="C:membrane"/>
    <property type="evidence" value="ECO:0007669"/>
    <property type="project" value="UniProtKB-SubCell"/>
</dbReference>
<dbReference type="Pfam" id="PF12819">
    <property type="entry name" value="Malectin_like"/>
    <property type="match status" value="1"/>
</dbReference>